<feature type="region of interest" description="Disordered" evidence="1">
    <location>
        <begin position="30"/>
        <end position="49"/>
    </location>
</feature>
<dbReference type="InterPro" id="IPR036397">
    <property type="entry name" value="RNaseH_sf"/>
</dbReference>
<evidence type="ECO:0000313" key="3">
    <source>
        <dbReference type="Proteomes" id="UP001148838"/>
    </source>
</evidence>
<reference evidence="2 3" key="1">
    <citation type="journal article" date="2022" name="Allergy">
        <title>Genome assembly and annotation of Periplaneta americana reveal a comprehensive cockroach allergen profile.</title>
        <authorList>
            <person name="Wang L."/>
            <person name="Xiong Q."/>
            <person name="Saelim N."/>
            <person name="Wang L."/>
            <person name="Nong W."/>
            <person name="Wan A.T."/>
            <person name="Shi M."/>
            <person name="Liu X."/>
            <person name="Cao Q."/>
            <person name="Hui J.H.L."/>
            <person name="Sookrung N."/>
            <person name="Leung T.F."/>
            <person name="Tungtrongchitr A."/>
            <person name="Tsui S.K.W."/>
        </authorList>
    </citation>
    <scope>NUCLEOTIDE SEQUENCE [LARGE SCALE GENOMIC DNA]</scope>
    <source>
        <strain evidence="2">PWHHKU_190912</strain>
    </source>
</reference>
<dbReference type="Pfam" id="PF01359">
    <property type="entry name" value="Transposase_1"/>
    <property type="match status" value="1"/>
</dbReference>
<evidence type="ECO:0000256" key="1">
    <source>
        <dbReference type="SAM" id="MobiDB-lite"/>
    </source>
</evidence>
<dbReference type="PANTHER" id="PTHR46060">
    <property type="entry name" value="MARINER MOS1 TRANSPOSASE-LIKE PROTEIN"/>
    <property type="match status" value="1"/>
</dbReference>
<dbReference type="EMBL" id="JAJSOF020000019">
    <property type="protein sequence ID" value="KAJ4438725.1"/>
    <property type="molecule type" value="Genomic_DNA"/>
</dbReference>
<dbReference type="PANTHER" id="PTHR46060:SF1">
    <property type="entry name" value="MARINER MOS1 TRANSPOSASE-LIKE PROTEIN"/>
    <property type="match status" value="1"/>
</dbReference>
<gene>
    <name evidence="2" type="ORF">ANN_14672</name>
</gene>
<proteinExistence type="predicted"/>
<feature type="compositionally biased region" description="Polar residues" evidence="1">
    <location>
        <begin position="31"/>
        <end position="41"/>
    </location>
</feature>
<keyword evidence="3" id="KW-1185">Reference proteome</keyword>
<evidence type="ECO:0008006" key="4">
    <source>
        <dbReference type="Google" id="ProtNLM"/>
    </source>
</evidence>
<dbReference type="InterPro" id="IPR001888">
    <property type="entry name" value="Transposase_1"/>
</dbReference>
<accession>A0ABQ8SYF0</accession>
<name>A0ABQ8SYF0_PERAM</name>
<dbReference type="InterPro" id="IPR052709">
    <property type="entry name" value="Transposase-MT_Hybrid"/>
</dbReference>
<evidence type="ECO:0000313" key="2">
    <source>
        <dbReference type="EMBL" id="KAJ4438725.1"/>
    </source>
</evidence>
<organism evidence="2 3">
    <name type="scientific">Periplaneta americana</name>
    <name type="common">American cockroach</name>
    <name type="synonym">Blatta americana</name>
    <dbReference type="NCBI Taxonomy" id="6978"/>
    <lineage>
        <taxon>Eukaryota</taxon>
        <taxon>Metazoa</taxon>
        <taxon>Ecdysozoa</taxon>
        <taxon>Arthropoda</taxon>
        <taxon>Hexapoda</taxon>
        <taxon>Insecta</taxon>
        <taxon>Pterygota</taxon>
        <taxon>Neoptera</taxon>
        <taxon>Polyneoptera</taxon>
        <taxon>Dictyoptera</taxon>
        <taxon>Blattodea</taxon>
        <taxon>Blattoidea</taxon>
        <taxon>Blattidae</taxon>
        <taxon>Blattinae</taxon>
        <taxon>Periplaneta</taxon>
    </lineage>
</organism>
<dbReference type="Proteomes" id="UP001148838">
    <property type="component" value="Unassembled WGS sequence"/>
</dbReference>
<protein>
    <recommendedName>
        <fullName evidence="4">Mariner Mos1 transposase</fullName>
    </recommendedName>
</protein>
<sequence length="226" mass="26072">MAKHMMLGCSSYVRIVTGDESWCYGYDPESKQASSQWKTPNSPRPKKAHQVRSNVKTMLICFFDVNGIVHKEFILPGQTVNQHFYLDVSSKEGREQFENESRERRPWTSITEEYINAIRVLVESNRHLTVSEIASQVGLCYGSLSSHHHKGARPPSNVRQWVPRLLTEEQKLPSPQVSERHSARFADEDDAVFNRIITCDETWVHHYTPESKQASKEWQKKSKGTL</sequence>
<comment type="caution">
    <text evidence="2">The sequence shown here is derived from an EMBL/GenBank/DDBJ whole genome shotgun (WGS) entry which is preliminary data.</text>
</comment>
<dbReference type="Gene3D" id="3.30.420.10">
    <property type="entry name" value="Ribonuclease H-like superfamily/Ribonuclease H"/>
    <property type="match status" value="2"/>
</dbReference>